<comment type="caution">
    <text evidence="4">The sequence shown here is derived from an EMBL/GenBank/DDBJ whole genome shotgun (WGS) entry which is preliminary data.</text>
</comment>
<keyword evidence="2" id="KW-0808">Transferase</keyword>
<dbReference type="Gene3D" id="2.115.10.20">
    <property type="entry name" value="Glycosyl hydrolase domain, family 43"/>
    <property type="match status" value="1"/>
</dbReference>
<dbReference type="RefSeq" id="WP_283204499.1">
    <property type="nucleotide sequence ID" value="NZ_JASGCB010000033.1"/>
</dbReference>
<keyword evidence="1" id="KW-0328">Glycosyltransferase</keyword>
<dbReference type="InterPro" id="IPR023296">
    <property type="entry name" value="Glyco_hydro_beta-prop_sf"/>
</dbReference>
<name>A0ABT6Y191_ALISE</name>
<evidence type="ECO:0000313" key="4">
    <source>
        <dbReference type="EMBL" id="MDI9261091.1"/>
    </source>
</evidence>
<dbReference type="Proteomes" id="UP001529245">
    <property type="component" value="Unassembled WGS sequence"/>
</dbReference>
<dbReference type="InterPro" id="IPR007184">
    <property type="entry name" value="Mannoside_phosphorylase"/>
</dbReference>
<dbReference type="EMBL" id="JASGCB010000033">
    <property type="protein sequence ID" value="MDI9261091.1"/>
    <property type="molecule type" value="Genomic_DNA"/>
</dbReference>
<keyword evidence="4" id="KW-0378">Hydrolase</keyword>
<protein>
    <submittedName>
        <fullName evidence="4">Glycoside hydrolase family 130 protein</fullName>
    </submittedName>
</protein>
<reference evidence="4 5" key="1">
    <citation type="submission" date="2023-04" db="EMBL/GenBank/DDBJ databases">
        <title>A. sendaiensis sub sp. chiapanensis a novel subspecie with specific adaptation in bacterial cell wall isolated from an active volcano.</title>
        <authorList>
            <person name="Alvarez Gutierrez P.E."/>
            <person name="Ortiz Cortes L.Y."/>
        </authorList>
    </citation>
    <scope>NUCLEOTIDE SEQUENCE [LARGE SCALE GENOMIC DNA]</scope>
    <source>
        <strain evidence="4 5">PA2</strain>
    </source>
</reference>
<comment type="similarity">
    <text evidence="3">Belongs to the glycosyl hydrolase 130 family.</text>
</comment>
<dbReference type="PANTHER" id="PTHR34106:SF5">
    <property type="entry name" value="GLYCOSIDASE"/>
    <property type="match status" value="1"/>
</dbReference>
<evidence type="ECO:0000256" key="2">
    <source>
        <dbReference type="ARBA" id="ARBA00022679"/>
    </source>
</evidence>
<proteinExistence type="inferred from homology"/>
<dbReference type="CDD" id="cd18612">
    <property type="entry name" value="GH130_Lin0857-like"/>
    <property type="match status" value="1"/>
</dbReference>
<evidence type="ECO:0000256" key="1">
    <source>
        <dbReference type="ARBA" id="ARBA00022676"/>
    </source>
</evidence>
<accession>A0ABT6Y191</accession>
<keyword evidence="5" id="KW-1185">Reference proteome</keyword>
<organism evidence="4 5">
    <name type="scientific">Alicyclobacillus sendaiensis PA2</name>
    <dbReference type="NCBI Taxonomy" id="3029425"/>
    <lineage>
        <taxon>Bacteria</taxon>
        <taxon>Bacillati</taxon>
        <taxon>Bacillota</taxon>
        <taxon>Bacilli</taxon>
        <taxon>Bacillales</taxon>
        <taxon>Alicyclobacillaceae</taxon>
        <taxon>Alicyclobacillus</taxon>
    </lineage>
</organism>
<dbReference type="PANTHER" id="PTHR34106">
    <property type="entry name" value="GLYCOSIDASE"/>
    <property type="match status" value="1"/>
</dbReference>
<dbReference type="Pfam" id="PF04041">
    <property type="entry name" value="Glyco_hydro_130"/>
    <property type="match status" value="1"/>
</dbReference>
<sequence length="355" mass="39639">MPAIRYPENPLITPQDVPPSHPNMKVIGAFNAGVARFRSETILVLRVAEQAVSDDETVGVPIYNTERQVVEVHRVKRSDPRFDFSDPRAVRRKDTLEPVWLTSMSHLRLARSRDGRHFTVDERPFLAPQTPYEAFGVEDPRVAEIDGAFYITYTAVSGYGIAVGLAVTRDFRDVRRLGLILPPENKDVVLFPERIGGRYYLLHRPAPKSMGDLDIWIASSLDLETWGRHQLLIGRRPGMWDGARVGGGAVPIRTDKGWLVLYHGADERNQYAMGACLLDLEDPSHVLARSQEPILKPETPYELNGFFGGVVFSCGAWVEGDVVHLYYGVSDEAMAGADLSLKELVDLAISEETMV</sequence>
<gene>
    <name evidence="4" type="ORF">QID03_13070</name>
</gene>
<dbReference type="GO" id="GO:0016787">
    <property type="term" value="F:hydrolase activity"/>
    <property type="evidence" value="ECO:0007669"/>
    <property type="project" value="UniProtKB-KW"/>
</dbReference>
<dbReference type="SUPFAM" id="SSF75005">
    <property type="entry name" value="Arabinanase/levansucrase/invertase"/>
    <property type="match status" value="1"/>
</dbReference>
<evidence type="ECO:0000256" key="3">
    <source>
        <dbReference type="ARBA" id="ARBA00024356"/>
    </source>
</evidence>
<dbReference type="PIRSF" id="PIRSF016202">
    <property type="entry name" value="PH1107"/>
    <property type="match status" value="1"/>
</dbReference>
<evidence type="ECO:0000313" key="5">
    <source>
        <dbReference type="Proteomes" id="UP001529245"/>
    </source>
</evidence>